<evidence type="ECO:0000256" key="2">
    <source>
        <dbReference type="ARBA" id="ARBA00022536"/>
    </source>
</evidence>
<feature type="domain" description="EGF-like" evidence="7">
    <location>
        <begin position="135"/>
        <end position="174"/>
    </location>
</feature>
<dbReference type="EMBL" id="JAHRIO010063234">
    <property type="protein sequence ID" value="MEQ2179561.1"/>
    <property type="molecule type" value="Genomic_DNA"/>
</dbReference>
<evidence type="ECO:0000256" key="3">
    <source>
        <dbReference type="ARBA" id="ARBA00022737"/>
    </source>
</evidence>
<accession>A0ABV0P7X7</accession>
<evidence type="ECO:0000256" key="6">
    <source>
        <dbReference type="PROSITE-ProRule" id="PRU00076"/>
    </source>
</evidence>
<dbReference type="Proteomes" id="UP001476798">
    <property type="component" value="Unassembled WGS sequence"/>
</dbReference>
<dbReference type="PROSITE" id="PS01187">
    <property type="entry name" value="EGF_CA"/>
    <property type="match status" value="1"/>
</dbReference>
<dbReference type="InterPro" id="IPR000152">
    <property type="entry name" value="EGF-type_Asp/Asn_hydroxyl_site"/>
</dbReference>
<reference evidence="8 9" key="1">
    <citation type="submission" date="2021-06" db="EMBL/GenBank/DDBJ databases">
        <authorList>
            <person name="Palmer J.M."/>
        </authorList>
    </citation>
    <scope>NUCLEOTIDE SEQUENCE [LARGE SCALE GENOMIC DNA]</scope>
    <source>
        <strain evidence="8 9">GA_2019</strain>
        <tissue evidence="8">Muscle</tissue>
    </source>
</reference>
<dbReference type="PROSITE" id="PS01186">
    <property type="entry name" value="EGF_2"/>
    <property type="match status" value="1"/>
</dbReference>
<keyword evidence="5 6" id="KW-1015">Disulfide bond</keyword>
<dbReference type="InterPro" id="IPR018097">
    <property type="entry name" value="EGF_Ca-bd_CS"/>
</dbReference>
<dbReference type="InterPro" id="IPR000742">
    <property type="entry name" value="EGF"/>
</dbReference>
<dbReference type="Pfam" id="PF00008">
    <property type="entry name" value="EGF"/>
    <property type="match status" value="1"/>
</dbReference>
<dbReference type="CDD" id="cd00054">
    <property type="entry name" value="EGF_CA"/>
    <property type="match status" value="2"/>
</dbReference>
<comment type="caution">
    <text evidence="8">The sequence shown here is derived from an EMBL/GenBank/DDBJ whole genome shotgun (WGS) entry which is preliminary data.</text>
</comment>
<gene>
    <name evidence="8" type="ORF">GOODEAATRI_026411</name>
</gene>
<evidence type="ECO:0000313" key="9">
    <source>
        <dbReference type="Proteomes" id="UP001476798"/>
    </source>
</evidence>
<evidence type="ECO:0000256" key="5">
    <source>
        <dbReference type="ARBA" id="ARBA00023157"/>
    </source>
</evidence>
<protein>
    <recommendedName>
        <fullName evidence="7">EGF-like domain-containing protein</fullName>
    </recommendedName>
</protein>
<keyword evidence="3" id="KW-0677">Repeat</keyword>
<dbReference type="InterPro" id="IPR013783">
    <property type="entry name" value="Ig-like_fold"/>
</dbReference>
<evidence type="ECO:0000313" key="8">
    <source>
        <dbReference type="EMBL" id="MEQ2179561.1"/>
    </source>
</evidence>
<dbReference type="PROSITE" id="PS00022">
    <property type="entry name" value="EGF_1"/>
    <property type="match status" value="1"/>
</dbReference>
<dbReference type="Gene3D" id="2.10.25.10">
    <property type="entry name" value="Laminin"/>
    <property type="match status" value="2"/>
</dbReference>
<proteinExistence type="predicted"/>
<dbReference type="PANTHER" id="PTHR12916">
    <property type="entry name" value="CYTOCHROME C OXIDASE POLYPEPTIDE VIC-2"/>
    <property type="match status" value="1"/>
</dbReference>
<evidence type="ECO:0000256" key="1">
    <source>
        <dbReference type="ARBA" id="ARBA00004370"/>
    </source>
</evidence>
<name>A0ABV0P7X7_9TELE</name>
<feature type="non-terminal residue" evidence="8">
    <location>
        <position position="1"/>
    </location>
</feature>
<evidence type="ECO:0000256" key="4">
    <source>
        <dbReference type="ARBA" id="ARBA00023136"/>
    </source>
</evidence>
<dbReference type="PANTHER" id="PTHR12916:SF13">
    <property type="entry name" value="SUSHI, VON WILLEBRAND FACTOR TYPE A, EGF AND PENTRAXIN DOMAIN-CONTAINING PROTEIN 1-LIKE"/>
    <property type="match status" value="1"/>
</dbReference>
<keyword evidence="9" id="KW-1185">Reference proteome</keyword>
<dbReference type="InterPro" id="IPR015919">
    <property type="entry name" value="Cadherin-like_sf"/>
</dbReference>
<dbReference type="SMART" id="SM00179">
    <property type="entry name" value="EGF_CA"/>
    <property type="match status" value="1"/>
</dbReference>
<dbReference type="SMART" id="SM00181">
    <property type="entry name" value="EGF"/>
    <property type="match status" value="2"/>
</dbReference>
<dbReference type="InterPro" id="IPR009030">
    <property type="entry name" value="Growth_fac_rcpt_cys_sf"/>
</dbReference>
<feature type="disulfide bond" evidence="6">
    <location>
        <begin position="180"/>
        <end position="190"/>
    </location>
</feature>
<keyword evidence="4" id="KW-0472">Membrane</keyword>
<comment type="subcellular location">
    <subcellularLocation>
        <location evidence="1">Membrane</location>
    </subcellularLocation>
</comment>
<feature type="disulfide bond" evidence="6">
    <location>
        <begin position="164"/>
        <end position="173"/>
    </location>
</feature>
<dbReference type="Pfam" id="PF05345">
    <property type="entry name" value="He_PIG"/>
    <property type="match status" value="1"/>
</dbReference>
<comment type="caution">
    <text evidence="6">Lacks conserved residue(s) required for the propagation of feature annotation.</text>
</comment>
<dbReference type="Gene3D" id="2.60.40.10">
    <property type="entry name" value="Immunoglobulins"/>
    <property type="match status" value="1"/>
</dbReference>
<keyword evidence="2 6" id="KW-0245">EGF-like domain</keyword>
<dbReference type="SUPFAM" id="SSF57184">
    <property type="entry name" value="Growth factor receptor domain"/>
    <property type="match status" value="1"/>
</dbReference>
<sequence>LECRLPVEDNQAPADMDLETMTNRAVTRWQIKVNDLHQFFFSFYLLSENEPPLFQPPQIALRTFQEENFIYQLQAQDPEGSTVIFSLVSGPKGALLTSAGLLMWTATSEPTDTHTFQFTMTDACSSETPASVEVSVQSCECLNKASCITDVNFPIGSGEYVCVCPDGFTGQRCEVDIDDCKPNPCRLGRCIDGPNSFSCVCPLGMTGRRSWALVCLNTENRKMNISALVCLKPSKR</sequence>
<feature type="domain" description="EGF-like" evidence="7">
    <location>
        <begin position="176"/>
        <end position="211"/>
    </location>
</feature>
<organism evidence="8 9">
    <name type="scientific">Goodea atripinnis</name>
    <dbReference type="NCBI Taxonomy" id="208336"/>
    <lineage>
        <taxon>Eukaryota</taxon>
        <taxon>Metazoa</taxon>
        <taxon>Chordata</taxon>
        <taxon>Craniata</taxon>
        <taxon>Vertebrata</taxon>
        <taxon>Euteleostomi</taxon>
        <taxon>Actinopterygii</taxon>
        <taxon>Neopterygii</taxon>
        <taxon>Teleostei</taxon>
        <taxon>Neoteleostei</taxon>
        <taxon>Acanthomorphata</taxon>
        <taxon>Ovalentaria</taxon>
        <taxon>Atherinomorphae</taxon>
        <taxon>Cyprinodontiformes</taxon>
        <taxon>Goodeidae</taxon>
        <taxon>Goodea</taxon>
    </lineage>
</organism>
<dbReference type="SUPFAM" id="SSF49313">
    <property type="entry name" value="Cadherin-like"/>
    <property type="match status" value="1"/>
</dbReference>
<dbReference type="PROSITE" id="PS00010">
    <property type="entry name" value="ASX_HYDROXYL"/>
    <property type="match status" value="1"/>
</dbReference>
<evidence type="ECO:0000259" key="7">
    <source>
        <dbReference type="PROSITE" id="PS50026"/>
    </source>
</evidence>
<dbReference type="PROSITE" id="PS50026">
    <property type="entry name" value="EGF_3"/>
    <property type="match status" value="2"/>
</dbReference>
<dbReference type="InterPro" id="IPR001881">
    <property type="entry name" value="EGF-like_Ca-bd_dom"/>
</dbReference>